<gene>
    <name evidence="3" type="ORF">QYE76_058873</name>
</gene>
<proteinExistence type="predicted"/>
<dbReference type="InterPro" id="IPR001810">
    <property type="entry name" value="F-box_dom"/>
</dbReference>
<sequence length="634" mass="68607">MSLESTPPAAVATAQAPPPSPVVAGAFAAPPTTPATAPTPVTPAVVASTVSSTTGAKRRRAGTHLVPQAGAAAVTGDGSAVKPKAARARPKSSGPKRTKVKAATTRGPAPPCPSPLTPPPPPEATANAAQDVLGDGAARVTAKIKQPQPLTCTQRTRSNGLKLLSSRPLPDQKPSSPPPTMPPPATARALPEELVEEIFLRVPPTEPASLVRASLTSKPWLSLLTGRRFNGRYREFHGSPPMLGLLCHWRRYTAPTAEDNLPPFISTTSFAARIPDDEDWVASASVMDCRHGRVLLSEAGTLPLQFIVWDPMTGSWSWLCAPEDYYDSEKAAVVCAVSGCNHRACHEGPFRIILVGVRNEGDGYGCVAYAHMSLPKLGQWSNTCHGLDLEGESAYILDKPSVLAEGALYFILVYHDGHDDDDGDGDEDDDGDDDDDDGDDDGDDDEDDDEDDEDDDDEDDDDDDGDDDDDDANGDDDDDDDDNNGNSVAILKYDLGSNYLSVIDAPPKETRQADDVILMLMEDGGLGFAQLDRLTLIIWSRQMGPDGFSTWTQRTVVNLKELLPIQNIKETLRLTGSVEGGDIIFVTTDLGIYQINIKSLQWKKVWKREEWRALFPYMSFYNPQERVGPRYVVH</sequence>
<feature type="compositionally biased region" description="Pro residues" evidence="1">
    <location>
        <begin position="175"/>
        <end position="185"/>
    </location>
</feature>
<feature type="compositionally biased region" description="Low complexity" evidence="1">
    <location>
        <begin position="1"/>
        <end position="15"/>
    </location>
</feature>
<dbReference type="PANTHER" id="PTHR32133:SF386">
    <property type="entry name" value="F-BOX DOMAIN-CONTAINING PROTEIN"/>
    <property type="match status" value="1"/>
</dbReference>
<feature type="compositionally biased region" description="Basic residues" evidence="1">
    <location>
        <begin position="84"/>
        <end position="100"/>
    </location>
</feature>
<dbReference type="EMBL" id="JAUUTY010000003">
    <property type="protein sequence ID" value="KAK1670714.1"/>
    <property type="molecule type" value="Genomic_DNA"/>
</dbReference>
<dbReference type="Proteomes" id="UP001231189">
    <property type="component" value="Unassembled WGS sequence"/>
</dbReference>
<dbReference type="AlphaFoldDB" id="A0AAD8T736"/>
<organism evidence="3 4">
    <name type="scientific">Lolium multiflorum</name>
    <name type="common">Italian ryegrass</name>
    <name type="synonym">Lolium perenne subsp. multiflorum</name>
    <dbReference type="NCBI Taxonomy" id="4521"/>
    <lineage>
        <taxon>Eukaryota</taxon>
        <taxon>Viridiplantae</taxon>
        <taxon>Streptophyta</taxon>
        <taxon>Embryophyta</taxon>
        <taxon>Tracheophyta</taxon>
        <taxon>Spermatophyta</taxon>
        <taxon>Magnoliopsida</taxon>
        <taxon>Liliopsida</taxon>
        <taxon>Poales</taxon>
        <taxon>Poaceae</taxon>
        <taxon>BOP clade</taxon>
        <taxon>Pooideae</taxon>
        <taxon>Poodae</taxon>
        <taxon>Poeae</taxon>
        <taxon>Poeae Chloroplast Group 2 (Poeae type)</taxon>
        <taxon>Loliodinae</taxon>
        <taxon>Loliinae</taxon>
        <taxon>Lolium</taxon>
    </lineage>
</organism>
<feature type="region of interest" description="Disordered" evidence="1">
    <location>
        <begin position="419"/>
        <end position="488"/>
    </location>
</feature>
<dbReference type="Pfam" id="PF00646">
    <property type="entry name" value="F-box"/>
    <property type="match status" value="1"/>
</dbReference>
<evidence type="ECO:0000259" key="2">
    <source>
        <dbReference type="Pfam" id="PF00646"/>
    </source>
</evidence>
<feature type="region of interest" description="Disordered" evidence="1">
    <location>
        <begin position="1"/>
        <end position="125"/>
    </location>
</feature>
<dbReference type="InterPro" id="IPR036047">
    <property type="entry name" value="F-box-like_dom_sf"/>
</dbReference>
<feature type="region of interest" description="Disordered" evidence="1">
    <location>
        <begin position="143"/>
        <end position="186"/>
    </location>
</feature>
<feature type="domain" description="F-box" evidence="2">
    <location>
        <begin position="190"/>
        <end position="229"/>
    </location>
</feature>
<comment type="caution">
    <text evidence="3">The sequence shown here is derived from an EMBL/GenBank/DDBJ whole genome shotgun (WGS) entry which is preliminary data.</text>
</comment>
<evidence type="ECO:0000256" key="1">
    <source>
        <dbReference type="SAM" id="MobiDB-lite"/>
    </source>
</evidence>
<feature type="compositionally biased region" description="Acidic residues" evidence="1">
    <location>
        <begin position="419"/>
        <end position="483"/>
    </location>
</feature>
<evidence type="ECO:0000313" key="3">
    <source>
        <dbReference type="EMBL" id="KAK1670714.1"/>
    </source>
</evidence>
<protein>
    <recommendedName>
        <fullName evidence="2">F-box domain-containing protein</fullName>
    </recommendedName>
</protein>
<evidence type="ECO:0000313" key="4">
    <source>
        <dbReference type="Proteomes" id="UP001231189"/>
    </source>
</evidence>
<accession>A0AAD8T736</accession>
<feature type="compositionally biased region" description="Low complexity" evidence="1">
    <location>
        <begin position="22"/>
        <end position="55"/>
    </location>
</feature>
<dbReference type="SUPFAM" id="SSF81383">
    <property type="entry name" value="F-box domain"/>
    <property type="match status" value="1"/>
</dbReference>
<feature type="compositionally biased region" description="Polar residues" evidence="1">
    <location>
        <begin position="148"/>
        <end position="159"/>
    </location>
</feature>
<feature type="compositionally biased region" description="Pro residues" evidence="1">
    <location>
        <begin position="108"/>
        <end position="123"/>
    </location>
</feature>
<name>A0AAD8T736_LOLMU</name>
<dbReference type="PANTHER" id="PTHR32133">
    <property type="entry name" value="OS07G0120400 PROTEIN"/>
    <property type="match status" value="1"/>
</dbReference>
<reference evidence="3" key="1">
    <citation type="submission" date="2023-07" db="EMBL/GenBank/DDBJ databases">
        <title>A chromosome-level genome assembly of Lolium multiflorum.</title>
        <authorList>
            <person name="Chen Y."/>
            <person name="Copetti D."/>
            <person name="Kolliker R."/>
            <person name="Studer B."/>
        </authorList>
    </citation>
    <scope>NUCLEOTIDE SEQUENCE</scope>
    <source>
        <strain evidence="3">02402/16</strain>
        <tissue evidence="3">Leaf</tissue>
    </source>
</reference>
<keyword evidence="4" id="KW-1185">Reference proteome</keyword>